<evidence type="ECO:0000313" key="2">
    <source>
        <dbReference type="Proteomes" id="UP000299102"/>
    </source>
</evidence>
<keyword evidence="2" id="KW-1185">Reference proteome</keyword>
<organism evidence="1 2">
    <name type="scientific">Eumeta variegata</name>
    <name type="common">Bagworm moth</name>
    <name type="synonym">Eumeta japonica</name>
    <dbReference type="NCBI Taxonomy" id="151549"/>
    <lineage>
        <taxon>Eukaryota</taxon>
        <taxon>Metazoa</taxon>
        <taxon>Ecdysozoa</taxon>
        <taxon>Arthropoda</taxon>
        <taxon>Hexapoda</taxon>
        <taxon>Insecta</taxon>
        <taxon>Pterygota</taxon>
        <taxon>Neoptera</taxon>
        <taxon>Endopterygota</taxon>
        <taxon>Lepidoptera</taxon>
        <taxon>Glossata</taxon>
        <taxon>Ditrysia</taxon>
        <taxon>Tineoidea</taxon>
        <taxon>Psychidae</taxon>
        <taxon>Oiketicinae</taxon>
        <taxon>Eumeta</taxon>
    </lineage>
</organism>
<gene>
    <name evidence="1" type="ORF">EVAR_78114_1</name>
</gene>
<reference evidence="1 2" key="1">
    <citation type="journal article" date="2019" name="Commun. Biol.">
        <title>The bagworm genome reveals a unique fibroin gene that provides high tensile strength.</title>
        <authorList>
            <person name="Kono N."/>
            <person name="Nakamura H."/>
            <person name="Ohtoshi R."/>
            <person name="Tomita M."/>
            <person name="Numata K."/>
            <person name="Arakawa K."/>
        </authorList>
    </citation>
    <scope>NUCLEOTIDE SEQUENCE [LARGE SCALE GENOMIC DNA]</scope>
</reference>
<accession>A0A4C1T0D6</accession>
<name>A0A4C1T0D6_EUMVA</name>
<dbReference type="AlphaFoldDB" id="A0A4C1T0D6"/>
<comment type="caution">
    <text evidence="1">The sequence shown here is derived from an EMBL/GenBank/DDBJ whole genome shotgun (WGS) entry which is preliminary data.</text>
</comment>
<sequence>MFVINQHITNISVCRSIKYGYTTDAFTQADTTPVRRLRRITAPTYRRSIDASAESSPIVSHDVKLLPTSTTDRRTQAFPPDLHDVLPSPSLARNFHQVVSPISGSLPTSQPATLCCARGRPIIVEWRDARHSAALSRSVTHRYVTERYTFQSDSQPQPNLRRCHVKTTLPRCTRALSTTGHRLPRHILRVPLCLQKHIRAPRRLTAVREIYAAEAHLKCSMRIRFSMLPALTAGVETIETITIA</sequence>
<protein>
    <submittedName>
        <fullName evidence="1">Uncharacterized protein</fullName>
    </submittedName>
</protein>
<dbReference type="Proteomes" id="UP000299102">
    <property type="component" value="Unassembled WGS sequence"/>
</dbReference>
<dbReference type="EMBL" id="BGZK01000028">
    <property type="protein sequence ID" value="GBP07983.1"/>
    <property type="molecule type" value="Genomic_DNA"/>
</dbReference>
<proteinExistence type="predicted"/>
<evidence type="ECO:0000313" key="1">
    <source>
        <dbReference type="EMBL" id="GBP07983.1"/>
    </source>
</evidence>